<dbReference type="EMBL" id="CM014090">
    <property type="protein sequence ID" value="TKS81285.1"/>
    <property type="molecule type" value="Genomic_DNA"/>
</dbReference>
<name>A0A4U5V4J5_COLLU</name>
<dbReference type="AlphaFoldDB" id="A0A4U5V4J5"/>
<evidence type="ECO:0000256" key="1">
    <source>
        <dbReference type="SAM" id="MobiDB-lite"/>
    </source>
</evidence>
<feature type="region of interest" description="Disordered" evidence="1">
    <location>
        <begin position="118"/>
        <end position="173"/>
    </location>
</feature>
<protein>
    <submittedName>
        <fullName evidence="2">Uncharacterized protein</fullName>
    </submittedName>
</protein>
<sequence>MKRGQQHAADAGEGKTESRQSRVAAKQSRSKAESQQSRVAAKQSRSKAESQQSSSGWRRQCPSPPTAGKYKITLAILQLSLRGGGGQAGMYLTCGSVVTGVWEARGALREAAVTADYHHPRSRRQSVQVSSARRVVSGRRQRRRRQRKRGGRKWACPRAKEPRGHQEGHCIPI</sequence>
<accession>A0A4U5V4J5</accession>
<dbReference type="Proteomes" id="UP000298787">
    <property type="component" value="Chromosome 13"/>
</dbReference>
<feature type="compositionally biased region" description="Basic and acidic residues" evidence="1">
    <location>
        <begin position="10"/>
        <end position="20"/>
    </location>
</feature>
<reference evidence="2 3" key="1">
    <citation type="submission" date="2019-01" db="EMBL/GenBank/DDBJ databases">
        <title>Genome Assembly of Collichthys lucidus.</title>
        <authorList>
            <person name="Cai M."/>
            <person name="Xiao S."/>
        </authorList>
    </citation>
    <scope>NUCLEOTIDE SEQUENCE [LARGE SCALE GENOMIC DNA]</scope>
    <source>
        <strain evidence="2">JT15FE1705JMU</strain>
        <tissue evidence="2">Muscle</tissue>
    </source>
</reference>
<evidence type="ECO:0000313" key="2">
    <source>
        <dbReference type="EMBL" id="TKS81285.1"/>
    </source>
</evidence>
<feature type="region of interest" description="Disordered" evidence="1">
    <location>
        <begin position="1"/>
        <end position="65"/>
    </location>
</feature>
<organism evidence="2 3">
    <name type="scientific">Collichthys lucidus</name>
    <name type="common">Big head croaker</name>
    <name type="synonym">Sciaena lucida</name>
    <dbReference type="NCBI Taxonomy" id="240159"/>
    <lineage>
        <taxon>Eukaryota</taxon>
        <taxon>Metazoa</taxon>
        <taxon>Chordata</taxon>
        <taxon>Craniata</taxon>
        <taxon>Vertebrata</taxon>
        <taxon>Euteleostomi</taxon>
        <taxon>Actinopterygii</taxon>
        <taxon>Neopterygii</taxon>
        <taxon>Teleostei</taxon>
        <taxon>Neoteleostei</taxon>
        <taxon>Acanthomorphata</taxon>
        <taxon>Eupercaria</taxon>
        <taxon>Sciaenidae</taxon>
        <taxon>Collichthys</taxon>
    </lineage>
</organism>
<proteinExistence type="predicted"/>
<feature type="compositionally biased region" description="Basic and acidic residues" evidence="1">
    <location>
        <begin position="158"/>
        <end position="173"/>
    </location>
</feature>
<feature type="compositionally biased region" description="Basic residues" evidence="1">
    <location>
        <begin position="136"/>
        <end position="152"/>
    </location>
</feature>
<gene>
    <name evidence="2" type="ORF">D9C73_015390</name>
</gene>
<feature type="compositionally biased region" description="Low complexity" evidence="1">
    <location>
        <begin position="125"/>
        <end position="135"/>
    </location>
</feature>
<evidence type="ECO:0000313" key="3">
    <source>
        <dbReference type="Proteomes" id="UP000298787"/>
    </source>
</evidence>
<keyword evidence="3" id="KW-1185">Reference proteome</keyword>